<dbReference type="Proteomes" id="UP000186026">
    <property type="component" value="Unassembled WGS sequence"/>
</dbReference>
<evidence type="ECO:0000313" key="1">
    <source>
        <dbReference type="EMBL" id="SIS81391.1"/>
    </source>
</evidence>
<organism evidence="1 2">
    <name type="scientific">Belliella pelovolcani</name>
    <dbReference type="NCBI Taxonomy" id="529505"/>
    <lineage>
        <taxon>Bacteria</taxon>
        <taxon>Pseudomonadati</taxon>
        <taxon>Bacteroidota</taxon>
        <taxon>Cytophagia</taxon>
        <taxon>Cytophagales</taxon>
        <taxon>Cyclobacteriaceae</taxon>
        <taxon>Belliella</taxon>
    </lineage>
</organism>
<dbReference type="EMBL" id="FTOP01000005">
    <property type="protein sequence ID" value="SIS81391.1"/>
    <property type="molecule type" value="Genomic_DNA"/>
</dbReference>
<sequence>MMGIVFVSSMMYQAIKFEEGKILFFNQTYQSSTGQSRYSGQAIPTFQLSNLPTIPQSSNLAIRHGGQVISIFQSSNLPIRHGGQVLLILSLPCQSFHQILRDSSEGVTPIME</sequence>
<dbReference type="AlphaFoldDB" id="A0A1N7M5Z0"/>
<proteinExistence type="predicted"/>
<reference evidence="2" key="1">
    <citation type="submission" date="2017-01" db="EMBL/GenBank/DDBJ databases">
        <authorList>
            <person name="Varghese N."/>
            <person name="Submissions S."/>
        </authorList>
    </citation>
    <scope>NUCLEOTIDE SEQUENCE [LARGE SCALE GENOMIC DNA]</scope>
    <source>
        <strain evidence="2">DSM 46698</strain>
    </source>
</reference>
<dbReference type="STRING" id="529505.SAMN05421761_105118"/>
<gene>
    <name evidence="1" type="ORF">SAMN05421761_105118</name>
</gene>
<accession>A0A1N7M5Z0</accession>
<evidence type="ECO:0000313" key="2">
    <source>
        <dbReference type="Proteomes" id="UP000186026"/>
    </source>
</evidence>
<name>A0A1N7M5Z0_9BACT</name>
<keyword evidence="2" id="KW-1185">Reference proteome</keyword>
<protein>
    <submittedName>
        <fullName evidence="1">Uncharacterized protein</fullName>
    </submittedName>
</protein>